<comment type="subcellular location">
    <subcellularLocation>
        <location evidence="2 13">Nucleus</location>
    </subcellularLocation>
</comment>
<dbReference type="AlphaFoldDB" id="A0A3S4P0Y3"/>
<dbReference type="Pfam" id="PF06203">
    <property type="entry name" value="CCT"/>
    <property type="match status" value="1"/>
</dbReference>
<dbReference type="GO" id="GO:0043565">
    <property type="term" value="F:sequence-specific DNA binding"/>
    <property type="evidence" value="ECO:0007669"/>
    <property type="project" value="InterPro"/>
</dbReference>
<dbReference type="GO" id="GO:0006355">
    <property type="term" value="P:regulation of DNA-templated transcription"/>
    <property type="evidence" value="ECO:0007669"/>
    <property type="project" value="InterPro"/>
</dbReference>
<dbReference type="PROSITE" id="PS51017">
    <property type="entry name" value="CCT"/>
    <property type="match status" value="1"/>
</dbReference>
<dbReference type="EMBL" id="QPKB01000005">
    <property type="protein sequence ID" value="RWR84271.1"/>
    <property type="molecule type" value="Genomic_DNA"/>
</dbReference>
<evidence type="ECO:0000256" key="7">
    <source>
        <dbReference type="ARBA" id="ARBA00023015"/>
    </source>
</evidence>
<dbReference type="OrthoDB" id="2162994at2759"/>
<dbReference type="STRING" id="337451.A0A3S4P0Y3"/>
<sequence>MGENNSNNNNVDVKIQAIQAVQAVQVQGHPQIHVVSADHVHMLAAAAAMSMPGQIDDGQVGVGSVEPTPIQVVDAQPIHVHYMQASDAGMEEDGDDGGGSEGMEGDMPPEQQQVGVVTRSQVANQLTLSFQGEVYVFDSVPPEKVQAVLLLLGGREVPTTIPAIQSHQNNRLHDVCQNTNMPQRVASLMRFREKRKERNFDKKVRYSVRKEVALRMHRYKGQFASKAQIEEAQAQEAAAKAAAAAAVSATSYGSNTRWIPVHNETPPKASACHHCGISQKATPMMRRGPDGPRTLCNACGLFWSNKGTLRDLSKHQQTQAQVQAQNPSRNLTVEIETEADANQSNNVVAMQVNAANGHQAS</sequence>
<evidence type="ECO:0000259" key="15">
    <source>
        <dbReference type="PROSITE" id="PS51017"/>
    </source>
</evidence>
<protein>
    <submittedName>
        <fullName evidence="17">Zinc finger protein</fullName>
    </submittedName>
</protein>
<organism evidence="17 18">
    <name type="scientific">Cinnamomum micranthum f. kanehirae</name>
    <dbReference type="NCBI Taxonomy" id="337451"/>
    <lineage>
        <taxon>Eukaryota</taxon>
        <taxon>Viridiplantae</taxon>
        <taxon>Streptophyta</taxon>
        <taxon>Embryophyta</taxon>
        <taxon>Tracheophyta</taxon>
        <taxon>Spermatophyta</taxon>
        <taxon>Magnoliopsida</taxon>
        <taxon>Magnoliidae</taxon>
        <taxon>Laurales</taxon>
        <taxon>Lauraceae</taxon>
        <taxon>Cinnamomum</taxon>
    </lineage>
</organism>
<dbReference type="InterPro" id="IPR010399">
    <property type="entry name" value="Tify_dom"/>
</dbReference>
<dbReference type="InterPro" id="IPR010402">
    <property type="entry name" value="CCT_domain"/>
</dbReference>
<evidence type="ECO:0000256" key="2">
    <source>
        <dbReference type="ARBA" id="ARBA00004123"/>
    </source>
</evidence>
<keyword evidence="6" id="KW-0862">Zinc</keyword>
<evidence type="ECO:0000313" key="17">
    <source>
        <dbReference type="EMBL" id="RWR84271.1"/>
    </source>
</evidence>
<comment type="function">
    <text evidence="1">Transcriptional activator that specifically binds 5'-GATA-3' or 5'-GAT-3' motifs within gene promoters.</text>
</comment>
<keyword evidence="7" id="KW-0805">Transcription regulation</keyword>
<dbReference type="PROSITE" id="PS51320">
    <property type="entry name" value="TIFY"/>
    <property type="match status" value="1"/>
</dbReference>
<evidence type="ECO:0000256" key="4">
    <source>
        <dbReference type="ARBA" id="ARBA00022723"/>
    </source>
</evidence>
<keyword evidence="8" id="KW-0238">DNA-binding</keyword>
<keyword evidence="10" id="KW-0804">Transcription</keyword>
<evidence type="ECO:0000259" key="14">
    <source>
        <dbReference type="PROSITE" id="PS50114"/>
    </source>
</evidence>
<gene>
    <name evidence="17" type="ORF">CKAN_01306800</name>
</gene>
<feature type="domain" description="CCT" evidence="15">
    <location>
        <begin position="184"/>
        <end position="226"/>
    </location>
</feature>
<feature type="domain" description="Tify" evidence="16">
    <location>
        <begin position="119"/>
        <end position="154"/>
    </location>
</feature>
<dbReference type="GO" id="GO:0008270">
    <property type="term" value="F:zinc ion binding"/>
    <property type="evidence" value="ECO:0007669"/>
    <property type="project" value="UniProtKB-KW"/>
</dbReference>
<keyword evidence="5 12" id="KW-0863">Zinc-finger</keyword>
<dbReference type="SMART" id="SM00979">
    <property type="entry name" value="TIFY"/>
    <property type="match status" value="1"/>
</dbReference>
<evidence type="ECO:0000256" key="6">
    <source>
        <dbReference type="ARBA" id="ARBA00022833"/>
    </source>
</evidence>
<evidence type="ECO:0000256" key="8">
    <source>
        <dbReference type="ARBA" id="ARBA00023125"/>
    </source>
</evidence>
<dbReference type="Gene3D" id="3.30.50.10">
    <property type="entry name" value="Erythroid Transcription Factor GATA-1, subunit A"/>
    <property type="match status" value="1"/>
</dbReference>
<dbReference type="SMART" id="SM00401">
    <property type="entry name" value="ZnF_GATA"/>
    <property type="match status" value="1"/>
</dbReference>
<dbReference type="CDD" id="cd00202">
    <property type="entry name" value="ZnF_GATA"/>
    <property type="match status" value="1"/>
</dbReference>
<evidence type="ECO:0000313" key="18">
    <source>
        <dbReference type="Proteomes" id="UP000283530"/>
    </source>
</evidence>
<dbReference type="PROSITE" id="PS00344">
    <property type="entry name" value="GATA_ZN_FINGER_1"/>
    <property type="match status" value="1"/>
</dbReference>
<evidence type="ECO:0000256" key="3">
    <source>
        <dbReference type="ARBA" id="ARBA00007722"/>
    </source>
</evidence>
<dbReference type="InterPro" id="IPR000679">
    <property type="entry name" value="Znf_GATA"/>
</dbReference>
<dbReference type="InterPro" id="IPR013088">
    <property type="entry name" value="Znf_NHR/GATA"/>
</dbReference>
<name>A0A3S4P0Y3_9MAGN</name>
<dbReference type="PANTHER" id="PTHR46125">
    <property type="entry name" value="GATA TRANSCRIPTION FACTOR 28"/>
    <property type="match status" value="1"/>
</dbReference>
<feature type="domain" description="GATA-type" evidence="14">
    <location>
        <begin position="266"/>
        <end position="325"/>
    </location>
</feature>
<evidence type="ECO:0000256" key="12">
    <source>
        <dbReference type="PROSITE-ProRule" id="PRU00094"/>
    </source>
</evidence>
<comment type="caution">
    <text evidence="17">The sequence shown here is derived from an EMBL/GenBank/DDBJ whole genome shotgun (WGS) entry which is preliminary data.</text>
</comment>
<proteinExistence type="inferred from homology"/>
<dbReference type="PANTHER" id="PTHR46125:SF27">
    <property type="entry name" value="GATA TRANSCRIPTION FACTOR 28"/>
    <property type="match status" value="1"/>
</dbReference>
<dbReference type="InterPro" id="IPR045280">
    <property type="entry name" value="TIFY-like"/>
</dbReference>
<evidence type="ECO:0000256" key="10">
    <source>
        <dbReference type="ARBA" id="ARBA00023163"/>
    </source>
</evidence>
<dbReference type="GO" id="GO:0005634">
    <property type="term" value="C:nucleus"/>
    <property type="evidence" value="ECO:0007669"/>
    <property type="project" value="UniProtKB-SubCell"/>
</dbReference>
<evidence type="ECO:0000256" key="1">
    <source>
        <dbReference type="ARBA" id="ARBA00002206"/>
    </source>
</evidence>
<evidence type="ECO:0000256" key="9">
    <source>
        <dbReference type="ARBA" id="ARBA00023159"/>
    </source>
</evidence>
<dbReference type="SUPFAM" id="SSF57716">
    <property type="entry name" value="Glucocorticoid receptor-like (DNA-binding domain)"/>
    <property type="match status" value="1"/>
</dbReference>
<keyword evidence="18" id="KW-1185">Reference proteome</keyword>
<keyword evidence="9" id="KW-0010">Activator</keyword>
<keyword evidence="4" id="KW-0479">Metal-binding</keyword>
<accession>A0A3S4P0Y3</accession>
<evidence type="ECO:0000256" key="13">
    <source>
        <dbReference type="PROSITE-ProRule" id="PRU00357"/>
    </source>
</evidence>
<dbReference type="PROSITE" id="PS50114">
    <property type="entry name" value="GATA_ZN_FINGER_2"/>
    <property type="match status" value="1"/>
</dbReference>
<dbReference type="Pfam" id="PF06200">
    <property type="entry name" value="tify"/>
    <property type="match status" value="1"/>
</dbReference>
<dbReference type="Proteomes" id="UP000283530">
    <property type="component" value="Unassembled WGS sequence"/>
</dbReference>
<comment type="similarity">
    <text evidence="3">Belongs to the type IV zinc-finger family. Class C subfamily.</text>
</comment>
<evidence type="ECO:0000259" key="16">
    <source>
        <dbReference type="PROSITE" id="PS51320"/>
    </source>
</evidence>
<evidence type="ECO:0000256" key="5">
    <source>
        <dbReference type="ARBA" id="ARBA00022771"/>
    </source>
</evidence>
<reference evidence="17 18" key="1">
    <citation type="journal article" date="2019" name="Nat. Plants">
        <title>Stout camphor tree genome fills gaps in understanding of flowering plant genome evolution.</title>
        <authorList>
            <person name="Chaw S.M."/>
            <person name="Liu Y.C."/>
            <person name="Wu Y.W."/>
            <person name="Wang H.Y."/>
            <person name="Lin C.I."/>
            <person name="Wu C.S."/>
            <person name="Ke H.M."/>
            <person name="Chang L.Y."/>
            <person name="Hsu C.Y."/>
            <person name="Yang H.T."/>
            <person name="Sudianto E."/>
            <person name="Hsu M.H."/>
            <person name="Wu K.P."/>
            <person name="Wang L.N."/>
            <person name="Leebens-Mack J.H."/>
            <person name="Tsai I.J."/>
        </authorList>
    </citation>
    <scope>NUCLEOTIDE SEQUENCE [LARGE SCALE GENOMIC DNA]</scope>
    <source>
        <strain evidence="18">cv. Chaw 1501</strain>
        <tissue evidence="17">Young leaves</tissue>
    </source>
</reference>
<keyword evidence="11 13" id="KW-0539">Nucleus</keyword>
<dbReference type="Pfam" id="PF00320">
    <property type="entry name" value="GATA"/>
    <property type="match status" value="1"/>
</dbReference>
<evidence type="ECO:0000256" key="11">
    <source>
        <dbReference type="ARBA" id="ARBA00023242"/>
    </source>
</evidence>